<dbReference type="GO" id="GO:0008477">
    <property type="term" value="F:purine nucleosidase activity"/>
    <property type="evidence" value="ECO:0007669"/>
    <property type="project" value="TreeGrafter"/>
</dbReference>
<feature type="domain" description="Inosine/uridine-preferring nucleoside hydrolase" evidence="3">
    <location>
        <begin position="13"/>
        <end position="305"/>
    </location>
</feature>
<evidence type="ECO:0000313" key="4">
    <source>
        <dbReference type="EMBL" id="MCQ4770789.1"/>
    </source>
</evidence>
<dbReference type="SUPFAM" id="SSF53590">
    <property type="entry name" value="Nucleoside hydrolase"/>
    <property type="match status" value="1"/>
</dbReference>
<dbReference type="PANTHER" id="PTHR12304">
    <property type="entry name" value="INOSINE-URIDINE PREFERRING NUCLEOSIDE HYDROLASE"/>
    <property type="match status" value="1"/>
</dbReference>
<dbReference type="InterPro" id="IPR036452">
    <property type="entry name" value="Ribo_hydro-like"/>
</dbReference>
<dbReference type="Pfam" id="PF01156">
    <property type="entry name" value="IU_nuc_hydro"/>
    <property type="match status" value="1"/>
</dbReference>
<dbReference type="AlphaFoldDB" id="A0AAW5JSD7"/>
<dbReference type="GO" id="GO:0045437">
    <property type="term" value="F:uridine nucleosidase activity"/>
    <property type="evidence" value="ECO:0007669"/>
    <property type="project" value="UniProtKB-ARBA"/>
</dbReference>
<dbReference type="PANTHER" id="PTHR12304:SF4">
    <property type="entry name" value="URIDINE NUCLEOSIDASE"/>
    <property type="match status" value="1"/>
</dbReference>
<dbReference type="Proteomes" id="UP001204562">
    <property type="component" value="Unassembled WGS sequence"/>
</dbReference>
<dbReference type="EMBL" id="JANFYS010000019">
    <property type="protein sequence ID" value="MCQ4770789.1"/>
    <property type="molecule type" value="Genomic_DNA"/>
</dbReference>
<dbReference type="InterPro" id="IPR015910">
    <property type="entry name" value="I/U_nuclsd_hydro_CS"/>
</dbReference>
<evidence type="ECO:0000313" key="5">
    <source>
        <dbReference type="Proteomes" id="UP001204562"/>
    </source>
</evidence>
<dbReference type="GO" id="GO:0005829">
    <property type="term" value="C:cytosol"/>
    <property type="evidence" value="ECO:0007669"/>
    <property type="project" value="TreeGrafter"/>
</dbReference>
<dbReference type="RefSeq" id="WP_256304142.1">
    <property type="nucleotide sequence ID" value="NZ_JANFYS010000019.1"/>
</dbReference>
<evidence type="ECO:0000256" key="1">
    <source>
        <dbReference type="ARBA" id="ARBA00022801"/>
    </source>
</evidence>
<keyword evidence="1 4" id="KW-0378">Hydrolase</keyword>
<organism evidence="4 5">
    <name type="scientific">Intestinimonas massiliensis</name>
    <name type="common">ex Afouda et al. 2020</name>
    <dbReference type="NCBI Taxonomy" id="1673721"/>
    <lineage>
        <taxon>Bacteria</taxon>
        <taxon>Bacillati</taxon>
        <taxon>Bacillota</taxon>
        <taxon>Clostridia</taxon>
        <taxon>Eubacteriales</taxon>
        <taxon>Intestinimonas</taxon>
    </lineage>
</organism>
<dbReference type="InterPro" id="IPR023186">
    <property type="entry name" value="IUNH"/>
</dbReference>
<reference evidence="4" key="1">
    <citation type="submission" date="2022-06" db="EMBL/GenBank/DDBJ databases">
        <title>Isolation of gut microbiota from human fecal samples.</title>
        <authorList>
            <person name="Pamer E.G."/>
            <person name="Barat B."/>
            <person name="Waligurski E."/>
            <person name="Medina S."/>
            <person name="Paddock L."/>
            <person name="Mostad J."/>
        </authorList>
    </citation>
    <scope>NUCLEOTIDE SEQUENCE</scope>
    <source>
        <strain evidence="4">DFI.9.91</strain>
    </source>
</reference>
<dbReference type="CDD" id="cd02651">
    <property type="entry name" value="nuc_hydro_IU_UC_XIUA"/>
    <property type="match status" value="1"/>
</dbReference>
<dbReference type="Gene3D" id="3.90.245.10">
    <property type="entry name" value="Ribonucleoside hydrolase-like"/>
    <property type="match status" value="1"/>
</dbReference>
<proteinExistence type="predicted"/>
<sequence>MRSEVNPMRSIPILLDGDPGHDDAIAWMLAKASPQLEIRAVTSVSGNQTIEKTTYNALRVMALLGIEAPMAKGRPGPLVSEPMVAPSVHGETGLDGPALPEPLRRPEPISAVEQMARVLRASGEPVTLVSTGPLTNVAALLLSHPELKSRIGRISMMGGGIRHGNWTPAAEFNILVDPEAAELVFRSGVPITMAGLDVTEQALVYPEEFQRIRAVGNPVAGVVADWLDFFYRFHREKGYRGAPVHDGVAVAALIAPELFRGEELYIEVETGGDYCRGATIADYYHQTGKRPNATVLLDVDRAGFVDLLVRAVERYGEGM</sequence>
<keyword evidence="2" id="KW-0326">Glycosidase</keyword>
<dbReference type="PROSITE" id="PS01247">
    <property type="entry name" value="IUNH"/>
    <property type="match status" value="1"/>
</dbReference>
<dbReference type="InterPro" id="IPR001910">
    <property type="entry name" value="Inosine/uridine_hydrolase_dom"/>
</dbReference>
<comment type="caution">
    <text evidence="4">The sequence shown here is derived from an EMBL/GenBank/DDBJ whole genome shotgun (WGS) entry which is preliminary data.</text>
</comment>
<evidence type="ECO:0000256" key="2">
    <source>
        <dbReference type="ARBA" id="ARBA00023295"/>
    </source>
</evidence>
<accession>A0AAW5JSD7</accession>
<gene>
    <name evidence="4" type="ORF">NE579_09970</name>
</gene>
<dbReference type="GO" id="GO:0006152">
    <property type="term" value="P:purine nucleoside catabolic process"/>
    <property type="evidence" value="ECO:0007669"/>
    <property type="project" value="TreeGrafter"/>
</dbReference>
<protein>
    <submittedName>
        <fullName evidence="4">Nucleoside hydrolase</fullName>
    </submittedName>
</protein>
<name>A0AAW5JSD7_9FIRM</name>
<evidence type="ECO:0000259" key="3">
    <source>
        <dbReference type="Pfam" id="PF01156"/>
    </source>
</evidence>